<dbReference type="VEuPathDB" id="FungiDB:PPTG_24067"/>
<dbReference type="GO" id="GO:0003964">
    <property type="term" value="F:RNA-directed DNA polymerase activity"/>
    <property type="evidence" value="ECO:0007669"/>
    <property type="project" value="UniProtKB-KW"/>
</dbReference>
<evidence type="ECO:0000256" key="8">
    <source>
        <dbReference type="ARBA" id="ARBA00022801"/>
    </source>
</evidence>
<dbReference type="VEuPathDB" id="FungiDB:PPTG_19119"/>
<feature type="domain" description="Reverse transcriptase RNase H-like" evidence="11">
    <location>
        <begin position="722"/>
        <end position="835"/>
    </location>
</feature>
<dbReference type="Gene3D" id="3.30.70.270">
    <property type="match status" value="2"/>
</dbReference>
<dbReference type="GO" id="GO:0004519">
    <property type="term" value="F:endonuclease activity"/>
    <property type="evidence" value="ECO:0007669"/>
    <property type="project" value="UniProtKB-KW"/>
</dbReference>
<keyword evidence="7" id="KW-0255">Endonuclease</keyword>
<dbReference type="PANTHER" id="PTHR33064">
    <property type="entry name" value="POL PROTEIN"/>
    <property type="match status" value="1"/>
</dbReference>
<evidence type="ECO:0000256" key="7">
    <source>
        <dbReference type="ARBA" id="ARBA00022759"/>
    </source>
</evidence>
<feature type="compositionally biased region" description="Polar residues" evidence="10">
    <location>
        <begin position="193"/>
        <end position="207"/>
    </location>
</feature>
<dbReference type="InterPro" id="IPR043502">
    <property type="entry name" value="DNA/RNA_pol_sf"/>
</dbReference>
<feature type="region of interest" description="Disordered" evidence="10">
    <location>
        <begin position="148"/>
        <end position="218"/>
    </location>
</feature>
<dbReference type="PANTHER" id="PTHR33064:SF37">
    <property type="entry name" value="RIBONUCLEASE H"/>
    <property type="match status" value="1"/>
</dbReference>
<evidence type="ECO:0000259" key="11">
    <source>
        <dbReference type="Pfam" id="PF17917"/>
    </source>
</evidence>
<proteinExistence type="predicted"/>
<evidence type="ECO:0000313" key="12">
    <source>
        <dbReference type="EMBL" id="ETK88369.1"/>
    </source>
</evidence>
<evidence type="ECO:0000256" key="3">
    <source>
        <dbReference type="ARBA" id="ARBA00022679"/>
    </source>
</evidence>
<dbReference type="GO" id="GO:0006508">
    <property type="term" value="P:proteolysis"/>
    <property type="evidence" value="ECO:0007669"/>
    <property type="project" value="UniProtKB-KW"/>
</dbReference>
<keyword evidence="5" id="KW-0540">Nuclease</keyword>
<keyword evidence="6" id="KW-0064">Aspartyl protease</keyword>
<keyword evidence="2" id="KW-0645">Protease</keyword>
<sequence length="1304" mass="148365">MMRAAGVDRPQTGSVPWIKHRRDNEAKLHNRCRVTGKEQDAVVEQIRDSFDADLLYVFCELQLNVDFADVTEGKLIAEIKHIVDSGKNKVLPEIKELFKSDLKINLTESDVNARVIDYFKCFKTIVADNGLAECFALRPSAIKTEVKQRIRYTHPQAEKDPKRRETTGRKNKSKTKLPQKAKSKQEAPAVNMTARTRPTLDPTQGSKHQARLSHHQGHAKLKRLGELLPTADRTVVLNGVLELPYCPDSGSDYTVIRRSQWERLCKLDPDVQAEELEVPVQNQTFGDKKVTATHRAKIQVRIHTAVGPVEPMNMVDVLVVDVDDDEFIIGNDLLTALGIDVDRQLEQLANRGDDEMAGDPIHLEADDMPVHVGKPPSDDSGVIFAAVERLISCAVECGFPVNRVEQLRKIVHAYDVWRLELLADPPMNDPPLKLRLRDGARPTKCKPRKYPPHIRKFLHEFNQRLVELGLVYENPKSRWSSPVLPVKKSSDLMDLRQTVDYRVTNAQTDIMAAVMPILSLVVKHARGMKHFGLFGFLKGFWQLPLAELCQEWFSYMTDEKIFMPRRVPQGCRDGAIHFQKTMEELEEFLSLLNQFGLKLSAKKTSLYQTEVKCRGRLINGDGVRYDPERTDTLCAMPYPTIAGKLQQFVCAINWMRECIVDFARQVAPLQRHLDAELTNTKLTKRAAAGIKIELTQEERNAYDHVKEMLASVATLAFTHDETTTCLFTDTSDIGWAVIVTLVTDYNSKIPVQQQIHKLLTCMSGTFTCSQLNWTVIEKEALPIVIACEKLDYLLLRPKAFRMFCEYRNLVRVFAPDESVNKHVKCKLLRWAMKLIGFTYIVEHIPGPDNVWADMASRWAGNHVPEVTVKRLKTIRRRRPWDQTQRPELRPFDADSFVWPKFEEIQRRKASTRRRPVPCARTKVSSPSTTEIWVPAEATEIIQRLCVVAHCGSQDHRGQQAMVVHLQRLFTIDRLRQTVADVVNNCLLCLHSRVGEDHPKTVDYGFSNYLQVLKDQATHYCELVVADSAESQVVVEALLAWHARRIRTQQAFTPAYNPWVIGSIERINRDVLQVIRAMILEYRLGVPCATHAVQLEQYCGALVRQPLTVGALHRARTPDPTGQILPTRESSVADDPTSAEMDGYLSELRGSIQSMHCAADNQRQKQRLLNKKRERGDTLVNFAVGDYVLRSRVDEKHGNKLQVMWIGPYWVIRADTHSFRVGHLVTGEEQAVHALKLTFYADDSLNVTDELLEHVSSQGIVSAVEQLKGHRWNKDINDSEILISWKGLQPIEESFEPMGGLAKEI</sequence>
<keyword evidence="8" id="KW-0378">Hydrolase</keyword>
<keyword evidence="3" id="KW-0808">Transferase</keyword>
<dbReference type="Pfam" id="PF17917">
    <property type="entry name" value="RT_RNaseH"/>
    <property type="match status" value="1"/>
</dbReference>
<accession>W2GZQ0</accession>
<evidence type="ECO:0000256" key="2">
    <source>
        <dbReference type="ARBA" id="ARBA00022670"/>
    </source>
</evidence>
<dbReference type="Gene3D" id="2.40.70.10">
    <property type="entry name" value="Acid Proteases"/>
    <property type="match status" value="1"/>
</dbReference>
<reference evidence="12" key="1">
    <citation type="submission" date="2013-11" db="EMBL/GenBank/DDBJ databases">
        <title>The Genome Sequence of Phytophthora parasitica CJ02B3.</title>
        <authorList>
            <consortium name="The Broad Institute Genomics Platform"/>
            <person name="Russ C."/>
            <person name="Tyler B."/>
            <person name="Panabieres F."/>
            <person name="Shan W."/>
            <person name="Tripathy S."/>
            <person name="Grunwald N."/>
            <person name="Machado M."/>
            <person name="Johnson C.S."/>
            <person name="Arredondo F."/>
            <person name="Hong C."/>
            <person name="Coffey M."/>
            <person name="Young S.K."/>
            <person name="Zeng Q."/>
            <person name="Gargeya S."/>
            <person name="Fitzgerald M."/>
            <person name="Abouelleil A."/>
            <person name="Alvarado L."/>
            <person name="Chapman S.B."/>
            <person name="Gainer-Dewar J."/>
            <person name="Goldberg J."/>
            <person name="Griggs A."/>
            <person name="Gujja S."/>
            <person name="Hansen M."/>
            <person name="Howarth C."/>
            <person name="Imamovic A."/>
            <person name="Ireland A."/>
            <person name="Larimer J."/>
            <person name="McCowan C."/>
            <person name="Murphy C."/>
            <person name="Pearson M."/>
            <person name="Poon T.W."/>
            <person name="Priest M."/>
            <person name="Roberts A."/>
            <person name="Saif S."/>
            <person name="Shea T."/>
            <person name="Sykes S."/>
            <person name="Wortman J."/>
            <person name="Nusbaum C."/>
            <person name="Birren B."/>
        </authorList>
    </citation>
    <scope>NUCLEOTIDE SEQUENCE [LARGE SCALE GENOMIC DNA]</scope>
    <source>
        <strain evidence="12">CJ02B3</strain>
    </source>
</reference>
<feature type="compositionally biased region" description="Basic residues" evidence="10">
    <location>
        <begin position="169"/>
        <end position="182"/>
    </location>
</feature>
<dbReference type="SUPFAM" id="SSF53098">
    <property type="entry name" value="Ribonuclease H-like"/>
    <property type="match status" value="1"/>
</dbReference>
<dbReference type="VEuPathDB" id="FungiDB:PPTG_01799"/>
<evidence type="ECO:0000256" key="9">
    <source>
        <dbReference type="ARBA" id="ARBA00022918"/>
    </source>
</evidence>
<evidence type="ECO:0000256" key="1">
    <source>
        <dbReference type="ARBA" id="ARBA00012493"/>
    </source>
</evidence>
<dbReference type="InterPro" id="IPR021109">
    <property type="entry name" value="Peptidase_aspartic_dom_sf"/>
</dbReference>
<protein>
    <recommendedName>
        <fullName evidence="1">RNA-directed DNA polymerase</fullName>
        <ecNumber evidence="1">2.7.7.49</ecNumber>
    </recommendedName>
</protein>
<dbReference type="Proteomes" id="UP000053236">
    <property type="component" value="Unassembled WGS sequence"/>
</dbReference>
<dbReference type="InterPro" id="IPR041373">
    <property type="entry name" value="RT_RNaseH"/>
</dbReference>
<keyword evidence="9" id="KW-0695">RNA-directed DNA polymerase</keyword>
<evidence type="ECO:0000256" key="10">
    <source>
        <dbReference type="SAM" id="MobiDB-lite"/>
    </source>
</evidence>
<dbReference type="InterPro" id="IPR012337">
    <property type="entry name" value="RNaseH-like_sf"/>
</dbReference>
<evidence type="ECO:0000256" key="6">
    <source>
        <dbReference type="ARBA" id="ARBA00022750"/>
    </source>
</evidence>
<evidence type="ECO:0000256" key="5">
    <source>
        <dbReference type="ARBA" id="ARBA00022722"/>
    </source>
</evidence>
<gene>
    <name evidence="12" type="ORF">L915_07367</name>
</gene>
<organism evidence="12">
    <name type="scientific">Phytophthora nicotianae</name>
    <name type="common">Potato buckeye rot agent</name>
    <name type="synonym">Phytophthora parasitica</name>
    <dbReference type="NCBI Taxonomy" id="4792"/>
    <lineage>
        <taxon>Eukaryota</taxon>
        <taxon>Sar</taxon>
        <taxon>Stramenopiles</taxon>
        <taxon>Oomycota</taxon>
        <taxon>Peronosporomycetes</taxon>
        <taxon>Peronosporales</taxon>
        <taxon>Peronosporaceae</taxon>
        <taxon>Phytophthora</taxon>
    </lineage>
</organism>
<dbReference type="EMBL" id="KI685928">
    <property type="protein sequence ID" value="ETK88369.1"/>
    <property type="molecule type" value="Genomic_DNA"/>
</dbReference>
<dbReference type="GO" id="GO:0004190">
    <property type="term" value="F:aspartic-type endopeptidase activity"/>
    <property type="evidence" value="ECO:0007669"/>
    <property type="project" value="UniProtKB-KW"/>
</dbReference>
<feature type="region of interest" description="Disordered" evidence="10">
    <location>
        <begin position="1117"/>
        <end position="1136"/>
    </location>
</feature>
<dbReference type="VEuPathDB" id="FungiDB:PPTG_16139"/>
<evidence type="ECO:0000256" key="4">
    <source>
        <dbReference type="ARBA" id="ARBA00022695"/>
    </source>
</evidence>
<dbReference type="InterPro" id="IPR043128">
    <property type="entry name" value="Rev_trsase/Diguanyl_cyclase"/>
</dbReference>
<dbReference type="Gene3D" id="3.10.10.10">
    <property type="entry name" value="HIV Type 1 Reverse Transcriptase, subunit A, domain 1"/>
    <property type="match status" value="1"/>
</dbReference>
<dbReference type="EC" id="2.7.7.49" evidence="1"/>
<dbReference type="SUPFAM" id="SSF56672">
    <property type="entry name" value="DNA/RNA polymerases"/>
    <property type="match status" value="1"/>
</dbReference>
<keyword evidence="4" id="KW-0548">Nucleotidyltransferase</keyword>
<name>W2GZQ0_PHYNI</name>
<dbReference type="InterPro" id="IPR051320">
    <property type="entry name" value="Viral_Replic_Matur_Polypro"/>
</dbReference>
<feature type="compositionally biased region" description="Basic and acidic residues" evidence="10">
    <location>
        <begin position="156"/>
        <end position="168"/>
    </location>
</feature>
<feature type="compositionally biased region" description="Basic residues" evidence="10">
    <location>
        <begin position="208"/>
        <end position="218"/>
    </location>
</feature>